<proteinExistence type="inferred from homology"/>
<dbReference type="Proteomes" id="UP000756921">
    <property type="component" value="Unassembled WGS sequence"/>
</dbReference>
<protein>
    <recommendedName>
        <fullName evidence="8">Rhodopsin domain-containing protein</fullName>
    </recommendedName>
</protein>
<evidence type="ECO:0000313" key="9">
    <source>
        <dbReference type="EMBL" id="KAF9729685.1"/>
    </source>
</evidence>
<evidence type="ECO:0000256" key="4">
    <source>
        <dbReference type="ARBA" id="ARBA00023136"/>
    </source>
</evidence>
<evidence type="ECO:0000256" key="1">
    <source>
        <dbReference type="ARBA" id="ARBA00004141"/>
    </source>
</evidence>
<evidence type="ECO:0000313" key="10">
    <source>
        <dbReference type="Proteomes" id="UP000756921"/>
    </source>
</evidence>
<comment type="subcellular location">
    <subcellularLocation>
        <location evidence="1">Membrane</location>
        <topology evidence="1">Multi-pass membrane protein</topology>
    </subcellularLocation>
</comment>
<feature type="transmembrane region" description="Helical" evidence="7">
    <location>
        <begin position="165"/>
        <end position="193"/>
    </location>
</feature>
<dbReference type="PANTHER" id="PTHR33048:SF47">
    <property type="entry name" value="INTEGRAL MEMBRANE PROTEIN-RELATED"/>
    <property type="match status" value="1"/>
</dbReference>
<dbReference type="PANTHER" id="PTHR33048">
    <property type="entry name" value="PTH11-LIKE INTEGRAL MEMBRANE PROTEIN (AFU_ORTHOLOGUE AFUA_5G11245)"/>
    <property type="match status" value="1"/>
</dbReference>
<feature type="transmembrane region" description="Helical" evidence="7">
    <location>
        <begin position="130"/>
        <end position="153"/>
    </location>
</feature>
<feature type="transmembrane region" description="Helical" evidence="7">
    <location>
        <begin position="213"/>
        <end position="236"/>
    </location>
</feature>
<evidence type="ECO:0000256" key="5">
    <source>
        <dbReference type="ARBA" id="ARBA00038359"/>
    </source>
</evidence>
<keyword evidence="10" id="KW-1185">Reference proteome</keyword>
<feature type="transmembrane region" description="Helical" evidence="7">
    <location>
        <begin position="248"/>
        <end position="267"/>
    </location>
</feature>
<evidence type="ECO:0000256" key="2">
    <source>
        <dbReference type="ARBA" id="ARBA00022692"/>
    </source>
</evidence>
<dbReference type="OrthoDB" id="5329176at2759"/>
<dbReference type="InterPro" id="IPR052337">
    <property type="entry name" value="SAT4-like"/>
</dbReference>
<comment type="caution">
    <text evidence="9">The sequence shown here is derived from an EMBL/GenBank/DDBJ whole genome shotgun (WGS) entry which is preliminary data.</text>
</comment>
<comment type="similarity">
    <text evidence="5">Belongs to the SAT4 family.</text>
</comment>
<evidence type="ECO:0000256" key="7">
    <source>
        <dbReference type="SAM" id="Phobius"/>
    </source>
</evidence>
<gene>
    <name evidence="9" type="ORF">PMIN01_12549</name>
</gene>
<keyword evidence="3 7" id="KW-1133">Transmembrane helix</keyword>
<evidence type="ECO:0000259" key="8">
    <source>
        <dbReference type="Pfam" id="PF20684"/>
    </source>
</evidence>
<feature type="compositionally biased region" description="Polar residues" evidence="6">
    <location>
        <begin position="403"/>
        <end position="412"/>
    </location>
</feature>
<name>A0A9P6KKD8_9PLEO</name>
<sequence length="412" mass="45761">MESSPARLATATTSASIPQKILRAPVSGARSSKVIDMASVLQIFGYIITWTAFPLGIASCLNRVFCCKFVTRCWKVDDYMSIMVGVSEDSTFLRIWLMLDVTMTTHTDDKSRAGSTKCSYFDPSGELIKWLYILAIYYSTMHFFIKNAFLTYYLRLSIHRGFRLFIGLGFGLNIGLFLINLLLIVFQCIPVAAAYKPLMRLKGAECMNRYYVLMAPSTVNVIFDFYVFILPIPTLWQLQMPMRRKLGVISVFAFGGISVILGVIRFHSLWKLIDLNPEQTAKGVGEVLIVAALELNVAAIAVNLPAIRSIYVKYAKRYRKVGSSSNAGGISRSQTYTVSSSSKSPQKLQFELAKSPRRPASRPPPPRPGPPEPAQTGSEDCIWNGPTAHSPTTTIWAGGHSGMQETMESTTR</sequence>
<dbReference type="AlphaFoldDB" id="A0A9P6KKD8"/>
<dbReference type="Pfam" id="PF20684">
    <property type="entry name" value="Fung_rhodopsin"/>
    <property type="match status" value="1"/>
</dbReference>
<feature type="transmembrane region" description="Helical" evidence="7">
    <location>
        <begin position="287"/>
        <end position="311"/>
    </location>
</feature>
<dbReference type="EMBL" id="WJXW01000016">
    <property type="protein sequence ID" value="KAF9729685.1"/>
    <property type="molecule type" value="Genomic_DNA"/>
</dbReference>
<feature type="domain" description="Rhodopsin" evidence="8">
    <location>
        <begin position="63"/>
        <end position="312"/>
    </location>
</feature>
<keyword evidence="2 7" id="KW-0812">Transmembrane</keyword>
<dbReference type="GO" id="GO:0016020">
    <property type="term" value="C:membrane"/>
    <property type="evidence" value="ECO:0007669"/>
    <property type="project" value="UniProtKB-SubCell"/>
</dbReference>
<evidence type="ECO:0000256" key="6">
    <source>
        <dbReference type="SAM" id="MobiDB-lite"/>
    </source>
</evidence>
<accession>A0A9P6KKD8</accession>
<dbReference type="InterPro" id="IPR049326">
    <property type="entry name" value="Rhodopsin_dom_fungi"/>
</dbReference>
<feature type="region of interest" description="Disordered" evidence="6">
    <location>
        <begin position="322"/>
        <end position="412"/>
    </location>
</feature>
<reference evidence="9" key="1">
    <citation type="journal article" date="2020" name="Mol. Plant Microbe Interact.">
        <title>Genome Sequence of the Biocontrol Agent Coniothyrium minitans strain Conio (IMI 134523).</title>
        <authorList>
            <person name="Patel D."/>
            <person name="Shittu T.A."/>
            <person name="Baroncelli R."/>
            <person name="Muthumeenakshi S."/>
            <person name="Osborne T.H."/>
            <person name="Janganan T.K."/>
            <person name="Sreenivasaprasad S."/>
        </authorList>
    </citation>
    <scope>NUCLEOTIDE SEQUENCE</scope>
    <source>
        <strain evidence="9">Conio</strain>
    </source>
</reference>
<evidence type="ECO:0000256" key="3">
    <source>
        <dbReference type="ARBA" id="ARBA00022989"/>
    </source>
</evidence>
<keyword evidence="4 7" id="KW-0472">Membrane</keyword>
<organism evidence="9 10">
    <name type="scientific">Paraphaeosphaeria minitans</name>
    <dbReference type="NCBI Taxonomy" id="565426"/>
    <lineage>
        <taxon>Eukaryota</taxon>
        <taxon>Fungi</taxon>
        <taxon>Dikarya</taxon>
        <taxon>Ascomycota</taxon>
        <taxon>Pezizomycotina</taxon>
        <taxon>Dothideomycetes</taxon>
        <taxon>Pleosporomycetidae</taxon>
        <taxon>Pleosporales</taxon>
        <taxon>Massarineae</taxon>
        <taxon>Didymosphaeriaceae</taxon>
        <taxon>Paraphaeosphaeria</taxon>
    </lineage>
</organism>
<feature type="compositionally biased region" description="Low complexity" evidence="6">
    <location>
        <begin position="331"/>
        <end position="344"/>
    </location>
</feature>
<feature type="compositionally biased region" description="Pro residues" evidence="6">
    <location>
        <begin position="361"/>
        <end position="373"/>
    </location>
</feature>